<organism evidence="5 6">
    <name type="scientific">Psychrilyobacter piezotolerans</name>
    <dbReference type="NCBI Taxonomy" id="2293438"/>
    <lineage>
        <taxon>Bacteria</taxon>
        <taxon>Fusobacteriati</taxon>
        <taxon>Fusobacteriota</taxon>
        <taxon>Fusobacteriia</taxon>
        <taxon>Fusobacteriales</taxon>
        <taxon>Fusobacteriaceae</taxon>
        <taxon>Psychrilyobacter</taxon>
    </lineage>
</organism>
<dbReference type="PANTHER" id="PTHR43462:SF1">
    <property type="entry name" value="ALANYL-TRNA EDITING PROTEIN AARSD1"/>
    <property type="match status" value="1"/>
</dbReference>
<keyword evidence="2" id="KW-0479">Metal-binding</keyword>
<protein>
    <submittedName>
        <fullName evidence="5">Alanyl-tRNA editing protein</fullName>
    </submittedName>
</protein>
<accession>A0ABX9KEC0</accession>
<dbReference type="Proteomes" id="UP000263486">
    <property type="component" value="Unassembled WGS sequence"/>
</dbReference>
<dbReference type="InterPro" id="IPR051335">
    <property type="entry name" value="Alanyl-tRNA_Editing_Enzymes"/>
</dbReference>
<dbReference type="PANTHER" id="PTHR43462">
    <property type="entry name" value="ALANYL-TRNA EDITING PROTEIN"/>
    <property type="match status" value="1"/>
</dbReference>
<evidence type="ECO:0000256" key="1">
    <source>
        <dbReference type="ARBA" id="ARBA00001947"/>
    </source>
</evidence>
<comment type="caution">
    <text evidence="5">The sequence shown here is derived from an EMBL/GenBank/DDBJ whole genome shotgun (WGS) entry which is preliminary data.</text>
</comment>
<evidence type="ECO:0000256" key="3">
    <source>
        <dbReference type="ARBA" id="ARBA00022833"/>
    </source>
</evidence>
<gene>
    <name evidence="5" type="ORF">DYH56_12645</name>
</gene>
<dbReference type="SUPFAM" id="SSF55186">
    <property type="entry name" value="ThrRS/AlaRS common domain"/>
    <property type="match status" value="1"/>
</dbReference>
<dbReference type="InterPro" id="IPR012947">
    <property type="entry name" value="tRNA_SAD"/>
</dbReference>
<feature type="domain" description="Threonyl/alanyl tRNA synthetase SAD" evidence="4">
    <location>
        <begin position="174"/>
        <end position="217"/>
    </location>
</feature>
<evidence type="ECO:0000256" key="2">
    <source>
        <dbReference type="ARBA" id="ARBA00022723"/>
    </source>
</evidence>
<sequence length="377" mass="43296">MEGNMRLKITGSTKQKNRFLTHIEYIEGMEFYSEGKGGQLGDLGSVGETQVLEVDRNGNLFLDRELKLGEYEYLIDMDRRHEIGKNHTAQHLVSAYLKEKYDLDTVGFRMGEEYSTVDFPSLEIDEVKIRDLEAAMNRMITENLDVEILSYTREEAAQIESLRKSISDKVVGNVKVVKIGNFDLNACGGFHVKQTKDIGLFKVVNYEKTKKTLTRIYYKAGNRCYEDYYKKHEIIKKARTQLSSTVEEVNDKIDYLLEDSKSKTKELNGLYHDYSELLCEKLKVNAEIVGENKIIIYKKNDAVTKFFSKFIDGEKYSLIYGEEGNFTVMSRAINCSELKSNLEKLGYIVKGGGNSTRVNLRIDTNIEKIVDIFLKLL</sequence>
<evidence type="ECO:0000313" key="5">
    <source>
        <dbReference type="EMBL" id="REI40019.1"/>
    </source>
</evidence>
<dbReference type="EMBL" id="QUAJ01000026">
    <property type="protein sequence ID" value="REI40019.1"/>
    <property type="molecule type" value="Genomic_DNA"/>
</dbReference>
<keyword evidence="6" id="KW-1185">Reference proteome</keyword>
<reference evidence="5 6" key="1">
    <citation type="submission" date="2018-08" db="EMBL/GenBank/DDBJ databases">
        <title>Draft genome sequence of Psychrilyobacter sp. strain SD5 isolated from Black Sea water.</title>
        <authorList>
            <person name="Yadav S."/>
            <person name="Villanueva L."/>
            <person name="Damste J.S.S."/>
        </authorList>
    </citation>
    <scope>NUCLEOTIDE SEQUENCE [LARGE SCALE GENOMIC DNA]</scope>
    <source>
        <strain evidence="5 6">SD5</strain>
    </source>
</reference>
<dbReference type="InterPro" id="IPR018163">
    <property type="entry name" value="Thr/Ala-tRNA-synth_IIc_edit"/>
</dbReference>
<dbReference type="SMART" id="SM00863">
    <property type="entry name" value="tRNA_SAD"/>
    <property type="match status" value="1"/>
</dbReference>
<dbReference type="Gene3D" id="3.30.980.10">
    <property type="entry name" value="Threonyl-trna Synthetase, Chain A, domain 2"/>
    <property type="match status" value="1"/>
</dbReference>
<comment type="cofactor">
    <cofactor evidence="1">
        <name>Zn(2+)</name>
        <dbReference type="ChEBI" id="CHEBI:29105"/>
    </cofactor>
</comment>
<dbReference type="Pfam" id="PF07973">
    <property type="entry name" value="tRNA_SAD"/>
    <property type="match status" value="1"/>
</dbReference>
<keyword evidence="3" id="KW-0862">Zinc</keyword>
<evidence type="ECO:0000259" key="4">
    <source>
        <dbReference type="SMART" id="SM00863"/>
    </source>
</evidence>
<evidence type="ECO:0000313" key="6">
    <source>
        <dbReference type="Proteomes" id="UP000263486"/>
    </source>
</evidence>
<proteinExistence type="predicted"/>
<name>A0ABX9KEC0_9FUSO</name>